<name>A0A2Z6QR54_9GLOM</name>
<dbReference type="InterPro" id="IPR052338">
    <property type="entry name" value="Transposase_5"/>
</dbReference>
<dbReference type="SUPFAM" id="SSF46689">
    <property type="entry name" value="Homeodomain-like"/>
    <property type="match status" value="1"/>
</dbReference>
<proteinExistence type="predicted"/>
<dbReference type="GO" id="GO:0003677">
    <property type="term" value="F:DNA binding"/>
    <property type="evidence" value="ECO:0007669"/>
    <property type="project" value="InterPro"/>
</dbReference>
<evidence type="ECO:0000259" key="2">
    <source>
        <dbReference type="Pfam" id="PF13358"/>
    </source>
</evidence>
<dbReference type="Pfam" id="PF13358">
    <property type="entry name" value="DDE_3"/>
    <property type="match status" value="1"/>
</dbReference>
<dbReference type="PANTHER" id="PTHR23022">
    <property type="entry name" value="TRANSPOSABLE ELEMENT-RELATED"/>
    <property type="match status" value="1"/>
</dbReference>
<reference evidence="3 4" key="1">
    <citation type="submission" date="2017-11" db="EMBL/GenBank/DDBJ databases">
        <title>The genome of Rhizophagus clarus HR1 reveals common genetic basis of auxotrophy among arbuscular mycorrhizal fungi.</title>
        <authorList>
            <person name="Kobayashi Y."/>
        </authorList>
    </citation>
    <scope>NUCLEOTIDE SEQUENCE [LARGE SCALE GENOMIC DNA]</scope>
    <source>
        <strain evidence="3 4">HR1</strain>
    </source>
</reference>
<feature type="domain" description="Transposase Tc1-like" evidence="1">
    <location>
        <begin position="82"/>
        <end position="151"/>
    </location>
</feature>
<dbReference type="GO" id="GO:0015074">
    <property type="term" value="P:DNA integration"/>
    <property type="evidence" value="ECO:0007669"/>
    <property type="project" value="InterPro"/>
</dbReference>
<comment type="caution">
    <text evidence="3">The sequence shown here is derived from an EMBL/GenBank/DDBJ whole genome shotgun (WGS) entry which is preliminary data.</text>
</comment>
<dbReference type="EMBL" id="BEXD01000006">
    <property type="protein sequence ID" value="GBB83298.1"/>
    <property type="molecule type" value="Genomic_DNA"/>
</dbReference>
<dbReference type="InterPro" id="IPR036388">
    <property type="entry name" value="WH-like_DNA-bd_sf"/>
</dbReference>
<organism evidence="3 4">
    <name type="scientific">Rhizophagus clarus</name>
    <dbReference type="NCBI Taxonomy" id="94130"/>
    <lineage>
        <taxon>Eukaryota</taxon>
        <taxon>Fungi</taxon>
        <taxon>Fungi incertae sedis</taxon>
        <taxon>Mucoromycota</taxon>
        <taxon>Glomeromycotina</taxon>
        <taxon>Glomeromycetes</taxon>
        <taxon>Glomerales</taxon>
        <taxon>Glomeraceae</taxon>
        <taxon>Rhizophagus</taxon>
    </lineage>
</organism>
<gene>
    <name evidence="3" type="ORF">RclHR1_10020002</name>
</gene>
<dbReference type="InterPro" id="IPR038717">
    <property type="entry name" value="Tc1-like_DDE_dom"/>
</dbReference>
<dbReference type="STRING" id="94130.A0A2Z6QR54"/>
<evidence type="ECO:0000259" key="1">
    <source>
        <dbReference type="Pfam" id="PF01498"/>
    </source>
</evidence>
<sequence length="328" mass="38062">MTKNFIIGVHFLSRNFLKLSIFERGEVVGAWKCGIIERKIGEALNHPQSTIHGIIAAYRDHGSEAPLPRTGRLTIRTERNVRHLTRILKKNRKVNLQELREDFVSSTSTDVCTKTLSNCLHKQGFHDRVGVRKPFVSEKNRNIRLTWAKERKGWVNEWEKKYDVDCLIPTVKSGQQGVMVWGCFAKHYLGPLVKLEGKVTGAVYVDILKNYLLPFLDELDDQENFLFQEDNAPIHTAKIVKSWKKENGVNSIPWPAQSPDLNPIENLWDELERWVRAHIPLPKNKEHLWEILQEEWLNIDANKYQNLVNSMPHRIVAVIESKGYPTKY</sequence>
<keyword evidence="4" id="KW-1185">Reference proteome</keyword>
<dbReference type="Proteomes" id="UP000247702">
    <property type="component" value="Unassembled WGS sequence"/>
</dbReference>
<dbReference type="InterPro" id="IPR009057">
    <property type="entry name" value="Homeodomain-like_sf"/>
</dbReference>
<dbReference type="InterPro" id="IPR002492">
    <property type="entry name" value="Transposase_Tc1-like"/>
</dbReference>
<dbReference type="PANTHER" id="PTHR23022:SF135">
    <property type="entry name" value="SI:DKEY-77F5.3"/>
    <property type="match status" value="1"/>
</dbReference>
<dbReference type="Gene3D" id="1.10.10.10">
    <property type="entry name" value="Winged helix-like DNA-binding domain superfamily/Winged helix DNA-binding domain"/>
    <property type="match status" value="1"/>
</dbReference>
<accession>A0A2Z6QR54</accession>
<feature type="domain" description="Tc1-like transposase DDE" evidence="2">
    <location>
        <begin position="184"/>
        <end position="283"/>
    </location>
</feature>
<dbReference type="Gene3D" id="3.30.420.10">
    <property type="entry name" value="Ribonuclease H-like superfamily/Ribonuclease H"/>
    <property type="match status" value="1"/>
</dbReference>
<evidence type="ECO:0000313" key="4">
    <source>
        <dbReference type="Proteomes" id="UP000247702"/>
    </source>
</evidence>
<dbReference type="GO" id="GO:0006313">
    <property type="term" value="P:DNA transposition"/>
    <property type="evidence" value="ECO:0007669"/>
    <property type="project" value="InterPro"/>
</dbReference>
<dbReference type="AlphaFoldDB" id="A0A2Z6QR54"/>
<evidence type="ECO:0000313" key="3">
    <source>
        <dbReference type="EMBL" id="GBB83298.1"/>
    </source>
</evidence>
<protein>
    <recommendedName>
        <fullName evidence="5">Tc1-like transposase DDE domain-containing protein</fullName>
    </recommendedName>
</protein>
<dbReference type="InterPro" id="IPR036397">
    <property type="entry name" value="RNaseH_sf"/>
</dbReference>
<dbReference type="Pfam" id="PF01498">
    <property type="entry name" value="HTH_Tnp_Tc3_2"/>
    <property type="match status" value="1"/>
</dbReference>
<evidence type="ECO:0008006" key="5">
    <source>
        <dbReference type="Google" id="ProtNLM"/>
    </source>
</evidence>